<evidence type="ECO:0000313" key="2">
    <source>
        <dbReference type="Proteomes" id="UP001165367"/>
    </source>
</evidence>
<dbReference type="Proteomes" id="UP001165367">
    <property type="component" value="Unassembled WGS sequence"/>
</dbReference>
<sequence length="254" mass="27804">MVRVTSGAFHEKLSAGNEEIILNGPPGDLRGHILVSNHNNDTLKVKSLPLSQDQQLRGTAGMDASLNLSCRLHPGEAKMVEVWHQVDSFTAPGEYENTIMVGGEQRKVKIIVQGVIEIDIHPRHFVFTGTNAGTRHTAVFMLSNLGNIPFQVPDVKHIAALDMDLICRAFGMGMRIGGAGGAMSALDEVAKNMHANLPDWANAEIEENGQVLEPGAKQMIHLQITMPKNSDGKKDYGGNVRFWDQELTYMVKAQ</sequence>
<name>A0ABS9KM73_9BACT</name>
<evidence type="ECO:0000313" key="1">
    <source>
        <dbReference type="EMBL" id="MCG2613409.1"/>
    </source>
</evidence>
<protein>
    <submittedName>
        <fullName evidence="1">Uncharacterized protein</fullName>
    </submittedName>
</protein>
<dbReference type="RefSeq" id="WP_237868637.1">
    <property type="nucleotide sequence ID" value="NZ_JAKLTR010000002.1"/>
</dbReference>
<gene>
    <name evidence="1" type="ORF">LZZ85_03920</name>
</gene>
<proteinExistence type="predicted"/>
<accession>A0ABS9KM73</accession>
<keyword evidence="2" id="KW-1185">Reference proteome</keyword>
<reference evidence="1" key="1">
    <citation type="submission" date="2022-01" db="EMBL/GenBank/DDBJ databases">
        <authorList>
            <person name="Jo J.-H."/>
            <person name="Im W.-T."/>
        </authorList>
    </citation>
    <scope>NUCLEOTIDE SEQUENCE</scope>
    <source>
        <strain evidence="1">NA20</strain>
    </source>
</reference>
<organism evidence="1 2">
    <name type="scientific">Terrimonas ginsenosidimutans</name>
    <dbReference type="NCBI Taxonomy" id="2908004"/>
    <lineage>
        <taxon>Bacteria</taxon>
        <taxon>Pseudomonadati</taxon>
        <taxon>Bacteroidota</taxon>
        <taxon>Chitinophagia</taxon>
        <taxon>Chitinophagales</taxon>
        <taxon>Chitinophagaceae</taxon>
        <taxon>Terrimonas</taxon>
    </lineage>
</organism>
<comment type="caution">
    <text evidence="1">The sequence shown here is derived from an EMBL/GenBank/DDBJ whole genome shotgun (WGS) entry which is preliminary data.</text>
</comment>
<dbReference type="EMBL" id="JAKLTR010000002">
    <property type="protein sequence ID" value="MCG2613409.1"/>
    <property type="molecule type" value="Genomic_DNA"/>
</dbReference>